<dbReference type="OrthoDB" id="1254494at2"/>
<name>A0A1H6H690_CHRCI</name>
<dbReference type="EMBL" id="FNWQ01000001">
    <property type="protein sequence ID" value="SEH29503.1"/>
    <property type="molecule type" value="Genomic_DNA"/>
</dbReference>
<gene>
    <name evidence="2" type="ORF">SAMN05421593_1062</name>
</gene>
<dbReference type="RefSeq" id="WP_089690230.1">
    <property type="nucleotide sequence ID" value="NZ_FNWQ01000001.1"/>
</dbReference>
<reference evidence="2 3" key="1">
    <citation type="submission" date="2016-10" db="EMBL/GenBank/DDBJ databases">
        <authorList>
            <person name="de Groot N.N."/>
        </authorList>
    </citation>
    <scope>NUCLEOTIDE SEQUENCE [LARGE SCALE GENOMIC DNA]</scope>
    <source>
        <strain evidence="2 3">DSM 23031</strain>
    </source>
</reference>
<dbReference type="AlphaFoldDB" id="A0A1H6H690"/>
<organism evidence="2 3">
    <name type="scientific">Chryseobacterium culicis</name>
    <dbReference type="NCBI Taxonomy" id="680127"/>
    <lineage>
        <taxon>Bacteria</taxon>
        <taxon>Pseudomonadati</taxon>
        <taxon>Bacteroidota</taxon>
        <taxon>Flavobacteriia</taxon>
        <taxon>Flavobacteriales</taxon>
        <taxon>Weeksellaceae</taxon>
        <taxon>Chryseobacterium group</taxon>
        <taxon>Chryseobacterium</taxon>
    </lineage>
</organism>
<dbReference type="Proteomes" id="UP000198561">
    <property type="component" value="Unassembled WGS sequence"/>
</dbReference>
<keyword evidence="1" id="KW-0812">Transmembrane</keyword>
<evidence type="ECO:0000313" key="2">
    <source>
        <dbReference type="EMBL" id="SEH29503.1"/>
    </source>
</evidence>
<sequence>MLKIKKLISEKFHIIILILTLGLIIFGVISANLGINDILKNPKYTIGEAVTDWHQKNNNGVGTDYKYQVGNKIFFKTTNCSYKRGDKFLIIFDSIKPKNAKVLDIYSIENYLIDLKIPKNGWKYQDVPFNIDSNTIKKYLQDWNVEPFEYIQK</sequence>
<evidence type="ECO:0000313" key="3">
    <source>
        <dbReference type="Proteomes" id="UP000198561"/>
    </source>
</evidence>
<proteinExistence type="predicted"/>
<keyword evidence="1" id="KW-1133">Transmembrane helix</keyword>
<dbReference type="STRING" id="680127.SAMN05421593_1062"/>
<feature type="transmembrane region" description="Helical" evidence="1">
    <location>
        <begin position="12"/>
        <end position="35"/>
    </location>
</feature>
<accession>A0A1H6H690</accession>
<protein>
    <submittedName>
        <fullName evidence="2">Uncharacterized protein</fullName>
    </submittedName>
</protein>
<evidence type="ECO:0000256" key="1">
    <source>
        <dbReference type="SAM" id="Phobius"/>
    </source>
</evidence>
<keyword evidence="1" id="KW-0472">Membrane</keyword>